<dbReference type="InterPro" id="IPR000515">
    <property type="entry name" value="MetI-like"/>
</dbReference>
<feature type="domain" description="ABC transmembrane type-1" evidence="9">
    <location>
        <begin position="96"/>
        <end position="310"/>
    </location>
</feature>
<feature type="transmembrane region" description="Helical" evidence="7">
    <location>
        <begin position="132"/>
        <end position="154"/>
    </location>
</feature>
<evidence type="ECO:0000259" key="9">
    <source>
        <dbReference type="PROSITE" id="PS50928"/>
    </source>
</evidence>
<keyword evidence="11" id="KW-1185">Reference proteome</keyword>
<keyword evidence="3" id="KW-1003">Cell membrane</keyword>
<evidence type="ECO:0000313" key="11">
    <source>
        <dbReference type="Proteomes" id="UP001260872"/>
    </source>
</evidence>
<dbReference type="PANTHER" id="PTHR30193">
    <property type="entry name" value="ABC TRANSPORTER PERMEASE PROTEIN"/>
    <property type="match status" value="1"/>
</dbReference>
<dbReference type="Pfam" id="PF00528">
    <property type="entry name" value="BPD_transp_1"/>
    <property type="match status" value="1"/>
</dbReference>
<protein>
    <submittedName>
        <fullName evidence="10">Sugar ABC transporter permease</fullName>
    </submittedName>
</protein>
<dbReference type="PROSITE" id="PS50928">
    <property type="entry name" value="ABC_TM1"/>
    <property type="match status" value="1"/>
</dbReference>
<organism evidence="10 11">
    <name type="scientific">Nesterenkonia flava</name>
    <dbReference type="NCBI Taxonomy" id="469799"/>
    <lineage>
        <taxon>Bacteria</taxon>
        <taxon>Bacillati</taxon>
        <taxon>Actinomycetota</taxon>
        <taxon>Actinomycetes</taxon>
        <taxon>Micrococcales</taxon>
        <taxon>Micrococcaceae</taxon>
        <taxon>Nesterenkonia</taxon>
    </lineage>
</organism>
<dbReference type="EMBL" id="JAVKGT010000010">
    <property type="protein sequence ID" value="MDR5711582.1"/>
    <property type="molecule type" value="Genomic_DNA"/>
</dbReference>
<comment type="caution">
    <text evidence="10">The sequence shown here is derived from an EMBL/GenBank/DDBJ whole genome shotgun (WGS) entry which is preliminary data.</text>
</comment>
<evidence type="ECO:0000256" key="2">
    <source>
        <dbReference type="ARBA" id="ARBA00022448"/>
    </source>
</evidence>
<evidence type="ECO:0000313" key="10">
    <source>
        <dbReference type="EMBL" id="MDR5711582.1"/>
    </source>
</evidence>
<evidence type="ECO:0000256" key="8">
    <source>
        <dbReference type="SAM" id="MobiDB-lite"/>
    </source>
</evidence>
<evidence type="ECO:0000256" key="7">
    <source>
        <dbReference type="RuleBase" id="RU363032"/>
    </source>
</evidence>
<feature type="transmembrane region" description="Helical" evidence="7">
    <location>
        <begin position="100"/>
        <end position="120"/>
    </location>
</feature>
<keyword evidence="6 7" id="KW-0472">Membrane</keyword>
<dbReference type="SUPFAM" id="SSF161098">
    <property type="entry name" value="MetI-like"/>
    <property type="match status" value="1"/>
</dbReference>
<dbReference type="SUPFAM" id="SSF160964">
    <property type="entry name" value="MalF N-terminal region-like"/>
    <property type="match status" value="1"/>
</dbReference>
<evidence type="ECO:0000256" key="6">
    <source>
        <dbReference type="ARBA" id="ARBA00023136"/>
    </source>
</evidence>
<feature type="region of interest" description="Disordered" evidence="8">
    <location>
        <begin position="1"/>
        <end position="25"/>
    </location>
</feature>
<proteinExistence type="inferred from homology"/>
<accession>A0ABU1FSD4</accession>
<comment type="subcellular location">
    <subcellularLocation>
        <location evidence="1 7">Cell membrane</location>
        <topology evidence="1 7">Multi-pass membrane protein</topology>
    </subcellularLocation>
</comment>
<evidence type="ECO:0000256" key="3">
    <source>
        <dbReference type="ARBA" id="ARBA00022475"/>
    </source>
</evidence>
<dbReference type="InterPro" id="IPR051393">
    <property type="entry name" value="ABC_transporter_permease"/>
</dbReference>
<dbReference type="Gene3D" id="1.10.3720.10">
    <property type="entry name" value="MetI-like"/>
    <property type="match status" value="1"/>
</dbReference>
<dbReference type="InterPro" id="IPR035906">
    <property type="entry name" value="MetI-like_sf"/>
</dbReference>
<feature type="transmembrane region" description="Helical" evidence="7">
    <location>
        <begin position="35"/>
        <end position="54"/>
    </location>
</feature>
<gene>
    <name evidence="10" type="ORF">RH857_05475</name>
</gene>
<comment type="similarity">
    <text evidence="7">Belongs to the binding-protein-dependent transport system permease family.</text>
</comment>
<feature type="transmembrane region" description="Helical" evidence="7">
    <location>
        <begin position="289"/>
        <end position="311"/>
    </location>
</feature>
<evidence type="ECO:0000256" key="1">
    <source>
        <dbReference type="ARBA" id="ARBA00004651"/>
    </source>
</evidence>
<keyword evidence="5 7" id="KW-1133">Transmembrane helix</keyword>
<keyword evidence="2 7" id="KW-0813">Transport</keyword>
<evidence type="ECO:0000256" key="4">
    <source>
        <dbReference type="ARBA" id="ARBA00022692"/>
    </source>
</evidence>
<keyword evidence="4 7" id="KW-0812">Transmembrane</keyword>
<name>A0ABU1FSD4_9MICC</name>
<evidence type="ECO:0000256" key="5">
    <source>
        <dbReference type="ARBA" id="ARBA00022989"/>
    </source>
</evidence>
<reference evidence="11" key="1">
    <citation type="submission" date="2023-07" db="EMBL/GenBank/DDBJ databases">
        <title>Description of three actinobacteria isolated from air of manufacturing shop in a pharmaceutical factory.</title>
        <authorList>
            <person name="Zhang D.-F."/>
        </authorList>
    </citation>
    <scope>NUCLEOTIDE SEQUENCE [LARGE SCALE GENOMIC DNA]</scope>
    <source>
        <strain evidence="11">CCTCC AB 207010</strain>
    </source>
</reference>
<feature type="transmembrane region" description="Helical" evidence="7">
    <location>
        <begin position="182"/>
        <end position="211"/>
    </location>
</feature>
<dbReference type="PANTHER" id="PTHR30193:SF37">
    <property type="entry name" value="INNER MEMBRANE ABC TRANSPORTER PERMEASE PROTEIN YCJO"/>
    <property type="match status" value="1"/>
</dbReference>
<sequence>MTPESPTVTRDIEAAPASDEGKQTERGGRRIWGRLVPYLYIAPGVALLLLWTYWPLARTFELSFYDWNLLPNSPREFIGLQNYQSMLSHPEMRQATINTGVYIVAFSVFSLVLPVLIALLSQQVRGRWKTFYQALIFVPFLLTPVATSAVWRWLYAENGGAIPRLLGFFGVEVGNVFRDPSVALLALTVIVGWQLLGFGVLVVSAGIAGINPDYAHAASLDGARSSDITRRITLPLLSPTLLFLGLMTLLLSAQWTFPIIDILTRGGPSNSTTNVYYVLYQFGFQNFDAGLSAAAGVLFFIVFGVIGVLFVELTDRFAFYDN</sequence>
<dbReference type="Proteomes" id="UP001260872">
    <property type="component" value="Unassembled WGS sequence"/>
</dbReference>
<feature type="transmembrane region" description="Helical" evidence="7">
    <location>
        <begin position="232"/>
        <end position="255"/>
    </location>
</feature>